<keyword evidence="2" id="KW-1185">Reference proteome</keyword>
<reference evidence="1 2" key="1">
    <citation type="submission" date="2021-02" db="EMBL/GenBank/DDBJ databases">
        <title>Pan-genome distribution and transcriptional activeness of fungal secondary metabolism genes in Aspergillus section Fumigati.</title>
        <authorList>
            <person name="Takahashi H."/>
            <person name="Umemura M."/>
            <person name="Ninomiya A."/>
            <person name="Kusuya Y."/>
            <person name="Urayama S."/>
            <person name="Shimizu M."/>
            <person name="Watanabe A."/>
            <person name="Kamei K."/>
            <person name="Yaguchi T."/>
            <person name="Hagiwara D."/>
        </authorList>
    </citation>
    <scope>NUCLEOTIDE SEQUENCE [LARGE SCALE GENOMIC DNA]</scope>
    <source>
        <strain evidence="1 2">IFM 47045</strain>
    </source>
</reference>
<protein>
    <submittedName>
        <fullName evidence="1">Uncharacterized protein</fullName>
    </submittedName>
</protein>
<dbReference type="RefSeq" id="XP_043123231.1">
    <property type="nucleotide sequence ID" value="XM_043267296.1"/>
</dbReference>
<proteinExistence type="predicted"/>
<dbReference type="GeneID" id="66932041"/>
<gene>
    <name evidence="1" type="ORF">Aspvir_004059</name>
</gene>
<organism evidence="1 2">
    <name type="scientific">Aspergillus viridinutans</name>
    <dbReference type="NCBI Taxonomy" id="75553"/>
    <lineage>
        <taxon>Eukaryota</taxon>
        <taxon>Fungi</taxon>
        <taxon>Dikarya</taxon>
        <taxon>Ascomycota</taxon>
        <taxon>Pezizomycotina</taxon>
        <taxon>Eurotiomycetes</taxon>
        <taxon>Eurotiomycetidae</taxon>
        <taxon>Eurotiales</taxon>
        <taxon>Aspergillaceae</taxon>
        <taxon>Aspergillus</taxon>
        <taxon>Aspergillus subgen. Fumigati</taxon>
    </lineage>
</organism>
<evidence type="ECO:0000313" key="1">
    <source>
        <dbReference type="EMBL" id="GIK00045.1"/>
    </source>
</evidence>
<sequence>MPERLLDYLTRPNPTVVVESTGPPKFTLNVAWKPIENIETWDEFDYQTLTTQFRSQLNRQVTLPDVTSECQDGRFNRLYDESTLESLVSSSIILPVSSALHPSDLFLVKGAATWETDACFPDWGAGKTNGPQNNARRPKAIVLGDTKYRWSHQQAIDIMSVWIFDN</sequence>
<name>A0A9P3BPR6_ASPVI</name>
<comment type="caution">
    <text evidence="1">The sequence shown here is derived from an EMBL/GenBank/DDBJ whole genome shotgun (WGS) entry which is preliminary data.</text>
</comment>
<evidence type="ECO:0000313" key="2">
    <source>
        <dbReference type="Proteomes" id="UP000710440"/>
    </source>
</evidence>
<dbReference type="EMBL" id="BOPL01000002">
    <property type="protein sequence ID" value="GIK00045.1"/>
    <property type="molecule type" value="Genomic_DNA"/>
</dbReference>
<dbReference type="OrthoDB" id="4367324at2759"/>
<accession>A0A9P3BPR6</accession>
<dbReference type="Proteomes" id="UP000710440">
    <property type="component" value="Unassembled WGS sequence"/>
</dbReference>
<dbReference type="AlphaFoldDB" id="A0A9P3BPR6"/>